<dbReference type="SUPFAM" id="SSF46785">
    <property type="entry name" value="Winged helix' DNA-binding domain"/>
    <property type="match status" value="1"/>
</dbReference>
<dbReference type="PANTHER" id="PTHR33202">
    <property type="entry name" value="ZINC UPTAKE REGULATION PROTEIN"/>
    <property type="match status" value="1"/>
</dbReference>
<dbReference type="GO" id="GO:0000976">
    <property type="term" value="F:transcription cis-regulatory region binding"/>
    <property type="evidence" value="ECO:0007669"/>
    <property type="project" value="TreeGrafter"/>
</dbReference>
<evidence type="ECO:0000256" key="2">
    <source>
        <dbReference type="PIRSR" id="PIRSR602481-2"/>
    </source>
</evidence>
<evidence type="ECO:0000313" key="3">
    <source>
        <dbReference type="EMBL" id="OGL73939.1"/>
    </source>
</evidence>
<comment type="cofactor">
    <cofactor evidence="2">
        <name>Mn(2+)</name>
        <dbReference type="ChEBI" id="CHEBI:29035"/>
    </cofactor>
    <cofactor evidence="2">
        <name>Fe(2+)</name>
        <dbReference type="ChEBI" id="CHEBI:29033"/>
    </cofactor>
    <text evidence="2">Binds 1 Mn(2+) or Fe(2+) ion per subunit.</text>
</comment>
<dbReference type="GO" id="GO:1900376">
    <property type="term" value="P:regulation of secondary metabolite biosynthetic process"/>
    <property type="evidence" value="ECO:0007669"/>
    <property type="project" value="TreeGrafter"/>
</dbReference>
<dbReference type="AlphaFoldDB" id="A0A1F7U6R0"/>
<keyword evidence="1" id="KW-0479">Metal-binding</keyword>
<dbReference type="Gene3D" id="1.10.10.10">
    <property type="entry name" value="Winged helix-like DNA-binding domain superfamily/Winged helix DNA-binding domain"/>
    <property type="match status" value="1"/>
</dbReference>
<dbReference type="GO" id="GO:0003700">
    <property type="term" value="F:DNA-binding transcription factor activity"/>
    <property type="evidence" value="ECO:0007669"/>
    <property type="project" value="InterPro"/>
</dbReference>
<dbReference type="GO" id="GO:0045892">
    <property type="term" value="P:negative regulation of DNA-templated transcription"/>
    <property type="evidence" value="ECO:0007669"/>
    <property type="project" value="TreeGrafter"/>
</dbReference>
<sequence>MTPQPDRRNDRLRARGLRQTKDRHELLNLFAQKRAWTVAELHRRLADANLSTVYRNIQKMTAVGLIRPIGQTGAEARFELSDRPHHAHLNCDRCAATACIPCPIDNLTADHTLEMRGRCEECKDK</sequence>
<dbReference type="Pfam" id="PF01475">
    <property type="entry name" value="FUR"/>
    <property type="match status" value="1"/>
</dbReference>
<feature type="binding site" evidence="1">
    <location>
        <position position="122"/>
    </location>
    <ligand>
        <name>Zn(2+)</name>
        <dbReference type="ChEBI" id="CHEBI:29105"/>
    </ligand>
</feature>
<comment type="caution">
    <text evidence="3">The sequence shown here is derived from an EMBL/GenBank/DDBJ whole genome shotgun (WGS) entry which is preliminary data.</text>
</comment>
<dbReference type="GO" id="GO:0008270">
    <property type="term" value="F:zinc ion binding"/>
    <property type="evidence" value="ECO:0007669"/>
    <property type="project" value="TreeGrafter"/>
</dbReference>
<dbReference type="EMBL" id="MGEA01000041">
    <property type="protein sequence ID" value="OGL73939.1"/>
    <property type="molecule type" value="Genomic_DNA"/>
</dbReference>
<evidence type="ECO:0008006" key="5">
    <source>
        <dbReference type="Google" id="ProtNLM"/>
    </source>
</evidence>
<keyword evidence="2" id="KW-0408">Iron</keyword>
<protein>
    <recommendedName>
        <fullName evidence="5">Transcriptional repressor</fullName>
    </recommendedName>
</protein>
<organism evidence="3 4">
    <name type="scientific">Candidatus Uhrbacteria bacterium RIFCSPHIGHO2_02_FULL_60_10</name>
    <dbReference type="NCBI Taxonomy" id="1802392"/>
    <lineage>
        <taxon>Bacteria</taxon>
        <taxon>Candidatus Uhriibacteriota</taxon>
    </lineage>
</organism>
<feature type="binding site" evidence="2">
    <location>
        <position position="111"/>
    </location>
    <ligand>
        <name>Fe cation</name>
        <dbReference type="ChEBI" id="CHEBI:24875"/>
    </ligand>
</feature>
<keyword evidence="1" id="KW-0862">Zinc</keyword>
<feature type="binding site" evidence="1">
    <location>
        <position position="119"/>
    </location>
    <ligand>
        <name>Zn(2+)</name>
        <dbReference type="ChEBI" id="CHEBI:29105"/>
    </ligand>
</feature>
<reference evidence="3 4" key="1">
    <citation type="journal article" date="2016" name="Nat. Commun.">
        <title>Thousands of microbial genomes shed light on interconnected biogeochemical processes in an aquifer system.</title>
        <authorList>
            <person name="Anantharaman K."/>
            <person name="Brown C.T."/>
            <person name="Hug L.A."/>
            <person name="Sharon I."/>
            <person name="Castelle C.J."/>
            <person name="Probst A.J."/>
            <person name="Thomas B.C."/>
            <person name="Singh A."/>
            <person name="Wilkins M.J."/>
            <person name="Karaoz U."/>
            <person name="Brodie E.L."/>
            <person name="Williams K.H."/>
            <person name="Hubbard S.S."/>
            <person name="Banfield J.F."/>
        </authorList>
    </citation>
    <scope>NUCLEOTIDE SEQUENCE [LARGE SCALE GENOMIC DNA]</scope>
</reference>
<feature type="binding site" evidence="2">
    <location>
        <position position="85"/>
    </location>
    <ligand>
        <name>Fe cation</name>
        <dbReference type="ChEBI" id="CHEBI:24875"/>
    </ligand>
</feature>
<name>A0A1F7U6R0_9BACT</name>
<dbReference type="InterPro" id="IPR036388">
    <property type="entry name" value="WH-like_DNA-bd_sf"/>
</dbReference>
<dbReference type="Proteomes" id="UP000177088">
    <property type="component" value="Unassembled WGS sequence"/>
</dbReference>
<accession>A0A1F7U6R0</accession>
<evidence type="ECO:0000256" key="1">
    <source>
        <dbReference type="PIRSR" id="PIRSR602481-1"/>
    </source>
</evidence>
<gene>
    <name evidence="3" type="ORF">A3C96_02700</name>
</gene>
<proteinExistence type="predicted"/>
<dbReference type="InterPro" id="IPR036390">
    <property type="entry name" value="WH_DNA-bd_sf"/>
</dbReference>
<comment type="cofactor">
    <cofactor evidence="1">
        <name>Zn(2+)</name>
        <dbReference type="ChEBI" id="CHEBI:29105"/>
    </cofactor>
    <text evidence="1">Binds 1 zinc ion per subunit.</text>
</comment>
<dbReference type="PANTHER" id="PTHR33202:SF7">
    <property type="entry name" value="FERRIC UPTAKE REGULATION PROTEIN"/>
    <property type="match status" value="1"/>
</dbReference>
<evidence type="ECO:0000313" key="4">
    <source>
        <dbReference type="Proteomes" id="UP000177088"/>
    </source>
</evidence>
<dbReference type="InterPro" id="IPR002481">
    <property type="entry name" value="FUR"/>
</dbReference>
<feature type="binding site" evidence="1">
    <location>
        <position position="94"/>
    </location>
    <ligand>
        <name>Zn(2+)</name>
        <dbReference type="ChEBI" id="CHEBI:29105"/>
    </ligand>
</feature>
<feature type="binding site" evidence="1">
    <location>
        <position position="91"/>
    </location>
    <ligand>
        <name>Zn(2+)</name>
        <dbReference type="ChEBI" id="CHEBI:29105"/>
    </ligand>
</feature>